<dbReference type="VEuPathDB" id="FungiDB:H257_06314"/>
<reference evidence="2 3" key="1">
    <citation type="submission" date="2018-08" db="EMBL/GenBank/DDBJ databases">
        <title>Aphanomyces genome sequencing and annotation.</title>
        <authorList>
            <person name="Minardi D."/>
            <person name="Oidtmann B."/>
            <person name="Van Der Giezen M."/>
            <person name="Studholme D.J."/>
        </authorList>
    </citation>
    <scope>NUCLEOTIDE SEQUENCE [LARGE SCALE GENOMIC DNA]</scope>
    <source>
        <strain evidence="2 3">Yx</strain>
    </source>
</reference>
<protein>
    <submittedName>
        <fullName evidence="2">Uncharacterized protein</fullName>
    </submittedName>
</protein>
<feature type="transmembrane region" description="Helical" evidence="1">
    <location>
        <begin position="1656"/>
        <end position="1674"/>
    </location>
</feature>
<name>A0A397AUS2_APHAT</name>
<keyword evidence="1" id="KW-0812">Transmembrane</keyword>
<feature type="transmembrane region" description="Helical" evidence="1">
    <location>
        <begin position="1592"/>
        <end position="1612"/>
    </location>
</feature>
<evidence type="ECO:0000256" key="1">
    <source>
        <dbReference type="SAM" id="Phobius"/>
    </source>
</evidence>
<evidence type="ECO:0000313" key="3">
    <source>
        <dbReference type="Proteomes" id="UP000266239"/>
    </source>
</evidence>
<feature type="transmembrane region" description="Helical" evidence="1">
    <location>
        <begin position="31"/>
        <end position="53"/>
    </location>
</feature>
<feature type="transmembrane region" description="Helical" evidence="1">
    <location>
        <begin position="597"/>
        <end position="619"/>
    </location>
</feature>
<feature type="transmembrane region" description="Helical" evidence="1">
    <location>
        <begin position="1420"/>
        <end position="1441"/>
    </location>
</feature>
<evidence type="ECO:0000313" key="2">
    <source>
        <dbReference type="EMBL" id="RHY11392.1"/>
    </source>
</evidence>
<accession>A0A397AUS2</accession>
<sequence>MMPHPRVAPRRSVYNDMAHPVDAAPAQPHRFYLEVFLGYGYVLSSLCLSFYYLQLLALHLANDARLTNFNQSGAQSFLIDAINRELEHPRLDVSIWNITSTSIAKDYSTPNTPLLIPAGYARRALLDDTRIEAVIRRSLQASANTLSRLPTQYCWVDFRRRWGLAHTRRRQERCVERDSDNAAVYLESTLRLANWDDWVAFHGGGFVPAIVSGMTPRENGQLWLGQVAATIVTDADMESAVWRLHNLTRYALQWQNYQQDGLVEYVAVSNGFGKHLIEVKHMEYSMRMDVPWSTWTGYWGAWNDWASAAALASKFNVTLVTSGNSTSSVQALDFEFAVGVRSQLISASAMLIRRVLGPFLSIDMRHVALPAALVAYYATFPSPTGGAAIGSLASTSAELDPIPSLWTSQPTIFYGGSSLCADSPPIFQWSFGFDRSCGTNLDNTVPLDTSNTLFALFSTRVQNVSHLCRQCQGTKFTCQSHFEAAMASFQAINASSSFHRVSDLRQAAVASMAFVGLVQLARRPLSSTMLLLRHPIVTGNSTWDVFGWAMVHDWLRGHREVVTLEGDVSSLTLMSSYYAPISFDADPNDVPANTGKALAFTMMYVSVVLAGLALILAVYSVMNRWSVIGRNLFRFNRVAGCVWIGRPLLLARGISAILLLSRDTLDLQAIRGVGTLFVSKRRHWVDSMVVVGEASWAVFVVHDLMLLGSSHVYAYGPLGNMVAWAVLVCTDIVAPYKVSADISRECVATVEGQACTVGTIHLASVCVVNVWNRLRQNPVAPRPTATLLLPSSVEAFLDVALQMNACSQTMDTMTCVLAGLFPLAKEGHTFLFDVKSWRFVPCEMIAHLIHVHSPTFTPVNATHADHTSTNAINNVHAVPDVVAHERGPTTKQRLRTFKVGVSVLYMIGTVATSMTFVQYANESIGNDFFWIGFNSSGTHTFLANWFTSHLLVQDDAANLLSLDFVDTMLYNQSGVVIPHPPMYATWVQQEIGYNLTKVIHGLRLLTTDDALWLSTQYCWLDFRQRSWHSTASIEPYDWLDAFEVAFASELRSTHSGRIFWASIQDHTSIVEEARVWTNEGVEFFTTQWQNYKTIGITESFMVQNAFGAVYPLSLKASNGTYRLAYQTSMKLYWSLSMDLIYVVVNSSFGNGSSLLRQSPAFAYRNVTVSTAMQRTSMTLTTPYHSAVVCGILGPFGSIDAKIETPGIARQWALKGYESWEAGALRVEGGDILCASGTPLPVIITGGMMASFGITHGCLARASMLQIDSAALVFALTAWQSRHPSRPLNTTYVCSGRGTARDCAATLTQVAAGVRSTRSLQNLSSAAAHTNISALEIAQIQFVVSPQNVRQSVQVAFFTQPQFEFFAWCLIYDWVLGFRDVVKFEGDRGAMTSMSARYPTTSWQPQASEIPRNVVNFLRMGVVYVTSVIAFVAGLVIMYTALGRGHIEPRNVFHVSRVAGFVWIGRPLLFTRSMVPLGILSTSKACLVRHGHLNMIQMPQPDALHFVRAVLSSSEACWLVFVIQDLLTIATQDRAQRHASRASVFVWGVSALCSCLYPVAPTVTLEQRCNFDVVDVQLECHSGSIAIGSVHRFYLLVVFTVGSVVGSVLVQLGCNRTSKVSGPSLHHVNGGTTTSLFLCNGARNLFRNQPFWTLDNVYYLDLASAVMNGLLVVWWRDGKMYVLDFKTWRSFTIERPQFRPQDHVPDHFQHSFPLIE</sequence>
<keyword evidence="1" id="KW-0472">Membrane</keyword>
<dbReference type="EMBL" id="QUTA01006379">
    <property type="protein sequence ID" value="RHY11392.1"/>
    <property type="molecule type" value="Genomic_DNA"/>
</dbReference>
<feature type="transmembrane region" description="Helical" evidence="1">
    <location>
        <begin position="899"/>
        <end position="919"/>
    </location>
</feature>
<organism evidence="2 3">
    <name type="scientific">Aphanomyces astaci</name>
    <name type="common">Crayfish plague agent</name>
    <dbReference type="NCBI Taxonomy" id="112090"/>
    <lineage>
        <taxon>Eukaryota</taxon>
        <taxon>Sar</taxon>
        <taxon>Stramenopiles</taxon>
        <taxon>Oomycota</taxon>
        <taxon>Saprolegniomycetes</taxon>
        <taxon>Saprolegniales</taxon>
        <taxon>Verrucalvaceae</taxon>
        <taxon>Aphanomyces</taxon>
    </lineage>
</organism>
<gene>
    <name evidence="2" type="ORF">DYB25_004660</name>
</gene>
<keyword evidence="1" id="KW-1133">Transmembrane helix</keyword>
<dbReference type="VEuPathDB" id="FungiDB:H257_06315"/>
<dbReference type="Proteomes" id="UP000266239">
    <property type="component" value="Unassembled WGS sequence"/>
</dbReference>
<comment type="caution">
    <text evidence="2">The sequence shown here is derived from an EMBL/GenBank/DDBJ whole genome shotgun (WGS) entry which is preliminary data.</text>
</comment>
<proteinExistence type="predicted"/>